<dbReference type="EMBL" id="BMAO01021873">
    <property type="protein sequence ID" value="GFQ78014.1"/>
    <property type="molecule type" value="Genomic_DNA"/>
</dbReference>
<name>A0A8X6FG72_TRICU</name>
<comment type="caution">
    <text evidence="1">The sequence shown here is derived from an EMBL/GenBank/DDBJ whole genome shotgun (WGS) entry which is preliminary data.</text>
</comment>
<accession>A0A8X6FG72</accession>
<reference evidence="1" key="1">
    <citation type="submission" date="2020-07" db="EMBL/GenBank/DDBJ databases">
        <title>Multicomponent nature underlies the extraordinary mechanical properties of spider dragline silk.</title>
        <authorList>
            <person name="Kono N."/>
            <person name="Nakamura H."/>
            <person name="Mori M."/>
            <person name="Yoshida Y."/>
            <person name="Ohtoshi R."/>
            <person name="Malay A.D."/>
            <person name="Moran D.A.P."/>
            <person name="Tomita M."/>
            <person name="Numata K."/>
            <person name="Arakawa K."/>
        </authorList>
    </citation>
    <scope>NUCLEOTIDE SEQUENCE</scope>
</reference>
<dbReference type="OrthoDB" id="283575at2759"/>
<keyword evidence="2" id="KW-1185">Reference proteome</keyword>
<proteinExistence type="predicted"/>
<organism evidence="1 2">
    <name type="scientific">Trichonephila clavata</name>
    <name type="common">Joro spider</name>
    <name type="synonym">Nephila clavata</name>
    <dbReference type="NCBI Taxonomy" id="2740835"/>
    <lineage>
        <taxon>Eukaryota</taxon>
        <taxon>Metazoa</taxon>
        <taxon>Ecdysozoa</taxon>
        <taxon>Arthropoda</taxon>
        <taxon>Chelicerata</taxon>
        <taxon>Arachnida</taxon>
        <taxon>Araneae</taxon>
        <taxon>Araneomorphae</taxon>
        <taxon>Entelegynae</taxon>
        <taxon>Araneoidea</taxon>
        <taxon>Nephilidae</taxon>
        <taxon>Trichonephila</taxon>
    </lineage>
</organism>
<evidence type="ECO:0000313" key="2">
    <source>
        <dbReference type="Proteomes" id="UP000887116"/>
    </source>
</evidence>
<dbReference type="AlphaFoldDB" id="A0A8X6FG72"/>
<gene>
    <name evidence="1" type="primary">FAT1_9</name>
    <name evidence="1" type="ORF">TNCT_586431</name>
</gene>
<sequence>MLNLENKRSLLEKSLKDSNEANDSHSRFRRKVPVSKEVQFYKVVNQIDPVALRLLLSNITEESLELTTPSHNCCYNGGTCHVPTYSKFLTNAKFKRLERN</sequence>
<protein>
    <submittedName>
        <fullName evidence="1">Protocadherin Fat 1</fullName>
    </submittedName>
</protein>
<evidence type="ECO:0000313" key="1">
    <source>
        <dbReference type="EMBL" id="GFQ78014.1"/>
    </source>
</evidence>
<dbReference type="Proteomes" id="UP000887116">
    <property type="component" value="Unassembled WGS sequence"/>
</dbReference>